<organism evidence="2 3">
    <name type="scientific">Nocardia jiangxiensis</name>
    <dbReference type="NCBI Taxonomy" id="282685"/>
    <lineage>
        <taxon>Bacteria</taxon>
        <taxon>Bacillati</taxon>
        <taxon>Actinomycetota</taxon>
        <taxon>Actinomycetes</taxon>
        <taxon>Mycobacteriales</taxon>
        <taxon>Nocardiaceae</taxon>
        <taxon>Nocardia</taxon>
    </lineage>
</organism>
<proteinExistence type="predicted"/>
<comment type="caution">
    <text evidence="2">The sequence shown here is derived from an EMBL/GenBank/DDBJ whole genome shotgun (WGS) entry which is preliminary data.</text>
</comment>
<evidence type="ECO:0000259" key="1">
    <source>
        <dbReference type="Pfam" id="PF12680"/>
    </source>
</evidence>
<protein>
    <submittedName>
        <fullName evidence="2">Nuclear transport factor 2 family protein</fullName>
    </submittedName>
</protein>
<dbReference type="Gene3D" id="3.10.450.50">
    <property type="match status" value="1"/>
</dbReference>
<dbReference type="EMBL" id="JBIAQY010000022">
    <property type="protein sequence ID" value="MFF3573891.1"/>
    <property type="molecule type" value="Genomic_DNA"/>
</dbReference>
<name>A0ABW6SFF2_9NOCA</name>
<dbReference type="InterPro" id="IPR037401">
    <property type="entry name" value="SnoaL-like"/>
</dbReference>
<evidence type="ECO:0000313" key="3">
    <source>
        <dbReference type="Proteomes" id="UP001601992"/>
    </source>
</evidence>
<accession>A0ABW6SFF2</accession>
<reference evidence="2 3" key="1">
    <citation type="submission" date="2024-10" db="EMBL/GenBank/DDBJ databases">
        <title>The Natural Products Discovery Center: Release of the First 8490 Sequenced Strains for Exploring Actinobacteria Biosynthetic Diversity.</title>
        <authorList>
            <person name="Kalkreuter E."/>
            <person name="Kautsar S.A."/>
            <person name="Yang D."/>
            <person name="Bader C.D."/>
            <person name="Teijaro C.N."/>
            <person name="Fluegel L."/>
            <person name="Davis C.M."/>
            <person name="Simpson J.R."/>
            <person name="Lauterbach L."/>
            <person name="Steele A.D."/>
            <person name="Gui C."/>
            <person name="Meng S."/>
            <person name="Li G."/>
            <person name="Viehrig K."/>
            <person name="Ye F."/>
            <person name="Su P."/>
            <person name="Kiefer A.F."/>
            <person name="Nichols A."/>
            <person name="Cepeda A.J."/>
            <person name="Yan W."/>
            <person name="Fan B."/>
            <person name="Jiang Y."/>
            <person name="Adhikari A."/>
            <person name="Zheng C.-J."/>
            <person name="Schuster L."/>
            <person name="Cowan T.M."/>
            <person name="Smanski M.J."/>
            <person name="Chevrette M.G."/>
            <person name="De Carvalho L.P.S."/>
            <person name="Shen B."/>
        </authorList>
    </citation>
    <scope>NUCLEOTIDE SEQUENCE [LARGE SCALE GENOMIC DNA]</scope>
    <source>
        <strain evidence="2 3">NPDC002593</strain>
    </source>
</reference>
<evidence type="ECO:0000313" key="2">
    <source>
        <dbReference type="EMBL" id="MFF3573891.1"/>
    </source>
</evidence>
<gene>
    <name evidence="2" type="ORF">ACFYXQ_39695</name>
</gene>
<dbReference type="Proteomes" id="UP001601992">
    <property type="component" value="Unassembled WGS sequence"/>
</dbReference>
<dbReference type="Pfam" id="PF12680">
    <property type="entry name" value="SnoaL_2"/>
    <property type="match status" value="1"/>
</dbReference>
<dbReference type="InterPro" id="IPR032710">
    <property type="entry name" value="NTF2-like_dom_sf"/>
</dbReference>
<dbReference type="SUPFAM" id="SSF54427">
    <property type="entry name" value="NTF2-like"/>
    <property type="match status" value="1"/>
</dbReference>
<feature type="domain" description="SnoaL-like" evidence="1">
    <location>
        <begin position="13"/>
        <end position="121"/>
    </location>
</feature>
<dbReference type="PANTHER" id="PTHR41252:SF1">
    <property type="entry name" value="BLR2505 PROTEIN"/>
    <property type="match status" value="1"/>
</dbReference>
<sequence length="153" mass="16919">MSTPETNACRAVVERFYQAMAAGDLETVYSLFAEEAVVSLAGQLEICGTYRGRARIGEWGQAVFGRLDPATVQAPARYTIFAVDPPRVCAMSEVRARAADDTLDYVPTYAQLFEIRDGQIQKFWEFADTAMLEQLFGNRLDKPQAGAGSAFEF</sequence>
<dbReference type="PANTHER" id="PTHR41252">
    <property type="entry name" value="BLR2505 PROTEIN"/>
    <property type="match status" value="1"/>
</dbReference>
<dbReference type="RefSeq" id="WP_083896278.1">
    <property type="nucleotide sequence ID" value="NZ_JBIAQY010000022.1"/>
</dbReference>
<keyword evidence="3" id="KW-1185">Reference proteome</keyword>